<evidence type="ECO:0000313" key="1">
    <source>
        <dbReference type="EMBL" id="CAB4006089.1"/>
    </source>
</evidence>
<dbReference type="Proteomes" id="UP001152795">
    <property type="component" value="Unassembled WGS sequence"/>
</dbReference>
<reference evidence="1" key="1">
    <citation type="submission" date="2020-04" db="EMBL/GenBank/DDBJ databases">
        <authorList>
            <person name="Alioto T."/>
            <person name="Alioto T."/>
            <person name="Gomez Garrido J."/>
        </authorList>
    </citation>
    <scope>NUCLEOTIDE SEQUENCE</scope>
    <source>
        <strain evidence="1">A484AB</strain>
    </source>
</reference>
<dbReference type="AlphaFoldDB" id="A0A6S7HNW6"/>
<protein>
    <submittedName>
        <fullName evidence="1">Uncharacterized protein</fullName>
    </submittedName>
</protein>
<feature type="non-terminal residue" evidence="1">
    <location>
        <position position="646"/>
    </location>
</feature>
<sequence>MFRRSSSRASSIDTMQDLKRQGGWLCIDSKPVLNCYLKIVGRCAVADADGERRWTGEGRWIVEAEGDVLGEWKRRWILLKAGDFDTSASLLHAVRSKFRDGAMYLDPVATSQDVNCLRQCLVKEYRQVYPGSRRIGYIAEHLGYQNIPNSNYWYLGEELHIENNAALPEEAFRVFQGENDLQAFSTTMNQELLDPLIMKDAMTRLFPNGLIYLNVLLPGESNIAMLYSEARNCGKSLSLQLFAYLQGATVPHPIIFAGGNETTLRQSMIRAVSSTTLVSLFDDPKMTASFSEYLYQLQGGLTQGSLKSGVHTPKGTIMFTGTTKESDRLEGRILRFDFTRDPNRSSENESRLVDFVKDNKGLIVAWGMRMKAIWPEVARHAVAIQRILKNIDATADLSPRIADVIHSLGGNRSSTALVLKRLQRSILVRIREEDVAPLTWINPSVRVTPSSEDEWVPGFAIRKTAFENLDVSWSEVHCALGETANIQRSIAFAKDRSATLADLRRKTTKCITTAQGIKIPRAALDQLFLDWIDYEIDDDGEEPEDRYNPVQGSNVSREDLGCLRHVEKEVVALVADRFSRRPVDPTPPRPVLPDFEIATAPLTPRSKRLLETRTASPGKRRVLLLGFQLGQSYLDPGLRTPSGRVS</sequence>
<organism evidence="1 2">
    <name type="scientific">Paramuricea clavata</name>
    <name type="common">Red gorgonian</name>
    <name type="synonym">Violescent sea-whip</name>
    <dbReference type="NCBI Taxonomy" id="317549"/>
    <lineage>
        <taxon>Eukaryota</taxon>
        <taxon>Metazoa</taxon>
        <taxon>Cnidaria</taxon>
        <taxon>Anthozoa</taxon>
        <taxon>Octocorallia</taxon>
        <taxon>Malacalcyonacea</taxon>
        <taxon>Plexauridae</taxon>
        <taxon>Paramuricea</taxon>
    </lineage>
</organism>
<gene>
    <name evidence="1" type="ORF">PACLA_8A038232</name>
</gene>
<dbReference type="EMBL" id="CACRXK020005407">
    <property type="protein sequence ID" value="CAB4006089.1"/>
    <property type="molecule type" value="Genomic_DNA"/>
</dbReference>
<comment type="caution">
    <text evidence="1">The sequence shown here is derived from an EMBL/GenBank/DDBJ whole genome shotgun (WGS) entry which is preliminary data.</text>
</comment>
<proteinExistence type="predicted"/>
<keyword evidence="2" id="KW-1185">Reference proteome</keyword>
<evidence type="ECO:0000313" key="2">
    <source>
        <dbReference type="Proteomes" id="UP001152795"/>
    </source>
</evidence>
<accession>A0A6S7HNW6</accession>
<name>A0A6S7HNW6_PARCT</name>